<dbReference type="Gene3D" id="3.30.1370.110">
    <property type="match status" value="1"/>
</dbReference>
<accession>A0A096P7V6</accession>
<dbReference type="GeneID" id="9831218"/>
<evidence type="ECO:0000313" key="2">
    <source>
        <dbReference type="EMBL" id="CEG00311.1"/>
    </source>
</evidence>
<sequence>MSVHPPAHFFGLFLTDEAQRAVWRAVKDLVGTSCEPPGTKRAGDHVTLLYEPEGDDLETCMALTRNARGMDDMRVRATHACAREKSLVLCVSMDLLPSLVPYPTSAYPHVSVFCPTEDAWSDLGRLAAEDYANGNALDLAAIGEDLDLEVRLGVKFRNGAIYFGEDDWDGGESKEESSGTRPVGLESPCEAELSVGRETAASRATSMGSEYAVRTAETPPMREQPGPSSSRRELNEEEKKNKIRREYLQLCEMFEVHHPELVKTTFVKHGFDMEKTAQDLLTQMTLDTEGFCDEVDYYDDYEEEDYYEEDYENEFVTDDKKHAMQERKAVDISLNQGMLDDWKARNEARGREEARRKEARNNEQADAVKRALFAGGAALHSNLRPNYNNGTEVGLAARRWRTLQGPGAETVRARKYAKDSKVASWQHSRLRDLSEELARLKLRRDRGDREAAEKIQQKIILREAIKDLGRASDEPEPEVDARYNRVLDFHGYDRMSAIAYLERELISCAPMLTSDWTMKLITGRGKHSMGGRVIHGEIMRRLRRYGIAFEEYTAHIIIRASASITGQ</sequence>
<dbReference type="RefSeq" id="XP_003083543.2">
    <property type="nucleotide sequence ID" value="XM_003083495.2"/>
</dbReference>
<reference evidence="2 3" key="2">
    <citation type="journal article" date="2014" name="BMC Genomics">
        <title>An improved genome of the model marine alga Ostreococcus tauri unfolds by assessing Illumina de novo assemblies.</title>
        <authorList>
            <person name="Blanc-Mathieu R."/>
            <person name="Verhelst B."/>
            <person name="Derelle E."/>
            <person name="Rombauts S."/>
            <person name="Bouget F.Y."/>
            <person name="Carre I."/>
            <person name="Chateau A."/>
            <person name="Eyre-Walker A."/>
            <person name="Grimsley N."/>
            <person name="Moreau H."/>
            <person name="Piegu B."/>
            <person name="Rivals E."/>
            <person name="Schackwitz W."/>
            <person name="Van de Peer Y."/>
            <person name="Piganeau G."/>
        </authorList>
    </citation>
    <scope>NUCLEOTIDE SEQUENCE [LARGE SCALE GENOMIC DNA]</scope>
    <source>
        <strain evidence="3">OTTH 0595 / CCAP 157/2 / RCC745</strain>
    </source>
</reference>
<reference evidence="3" key="1">
    <citation type="journal article" date="2006" name="Proc. Natl. Acad. Sci. U.S.A.">
        <title>Genome analysis of the smallest free-living eukaryote Ostreococcus tauri unveils many unique features.</title>
        <authorList>
            <person name="Derelle E."/>
            <person name="Ferraz C."/>
            <person name="Rombauts S."/>
            <person name="Rouze P."/>
            <person name="Worden A.Z."/>
            <person name="Robbens S."/>
            <person name="Partensky F."/>
            <person name="Degroeve S."/>
            <person name="Echeynie S."/>
            <person name="Cooke R."/>
            <person name="Saeys Y."/>
            <person name="Wuyts J."/>
            <person name="Jabbari K."/>
            <person name="Bowler C."/>
            <person name="Panaud O."/>
            <person name="Piegu B."/>
            <person name="Ball S.G."/>
            <person name="Ral J.-P."/>
            <person name="Bouget F.-Y."/>
            <person name="Piganeau G."/>
            <person name="De Baets B."/>
            <person name="Picard A."/>
            <person name="Delseny M."/>
            <person name="Demaille J."/>
            <person name="Van de Peer Y."/>
            <person name="Moreau H."/>
        </authorList>
    </citation>
    <scope>NUCLEOTIDE SEQUENCE [LARGE SCALE GENOMIC DNA]</scope>
    <source>
        <strain evidence="3">OTTH 0595 / CCAP 157/2 / RCC745</strain>
    </source>
</reference>
<feature type="region of interest" description="Disordered" evidence="1">
    <location>
        <begin position="167"/>
        <end position="239"/>
    </location>
</feature>
<dbReference type="AlphaFoldDB" id="A0A096P7V6"/>
<evidence type="ECO:0000313" key="3">
    <source>
        <dbReference type="Proteomes" id="UP000009170"/>
    </source>
</evidence>
<dbReference type="Proteomes" id="UP000009170">
    <property type="component" value="Unassembled WGS sequence"/>
</dbReference>
<dbReference type="SUPFAM" id="SSF160443">
    <property type="entry name" value="SMR domain-like"/>
    <property type="match status" value="1"/>
</dbReference>
<protein>
    <submittedName>
        <fullName evidence="2">Smr protein/MutS2 C-terminal</fullName>
    </submittedName>
</protein>
<dbReference type="KEGG" id="ota:OT_ostta16g00950"/>
<feature type="compositionally biased region" description="Basic and acidic residues" evidence="1">
    <location>
        <begin position="230"/>
        <end position="239"/>
    </location>
</feature>
<comment type="caution">
    <text evidence="2">The sequence shown here is derived from an EMBL/GenBank/DDBJ whole genome shotgun (WGS) entry which is preliminary data.</text>
</comment>
<dbReference type="EMBL" id="CAID01000016">
    <property type="protein sequence ID" value="CEG00311.1"/>
    <property type="molecule type" value="Genomic_DNA"/>
</dbReference>
<name>A0A096P7V6_OSTTA</name>
<gene>
    <name evidence="2" type="ORF">OT_ostta16g00950</name>
</gene>
<organism evidence="2 3">
    <name type="scientific">Ostreococcus tauri</name>
    <name type="common">Marine green alga</name>
    <dbReference type="NCBI Taxonomy" id="70448"/>
    <lineage>
        <taxon>Eukaryota</taxon>
        <taxon>Viridiplantae</taxon>
        <taxon>Chlorophyta</taxon>
        <taxon>Mamiellophyceae</taxon>
        <taxon>Mamiellales</taxon>
        <taxon>Bathycoccaceae</taxon>
        <taxon>Ostreococcus</taxon>
    </lineage>
</organism>
<dbReference type="OrthoDB" id="10628988at2759"/>
<proteinExistence type="predicted"/>
<keyword evidence="3" id="KW-1185">Reference proteome</keyword>
<evidence type="ECO:0000256" key="1">
    <source>
        <dbReference type="SAM" id="MobiDB-lite"/>
    </source>
</evidence>
<dbReference type="InParanoid" id="A0A096P7V6"/>
<dbReference type="InterPro" id="IPR036063">
    <property type="entry name" value="Smr_dom_sf"/>
</dbReference>